<accession>A0A2Z3JES8</accession>
<dbReference type="RefSeq" id="WP_109827391.1">
    <property type="nucleotide sequence ID" value="NZ_CP029494.1"/>
</dbReference>
<dbReference type="KEGG" id="dez:DKM44_10840"/>
<organism evidence="1 2">
    <name type="scientific">Deinococcus irradiatisoli</name>
    <dbReference type="NCBI Taxonomy" id="2202254"/>
    <lineage>
        <taxon>Bacteria</taxon>
        <taxon>Thermotogati</taxon>
        <taxon>Deinococcota</taxon>
        <taxon>Deinococci</taxon>
        <taxon>Deinococcales</taxon>
        <taxon>Deinococcaceae</taxon>
        <taxon>Deinococcus</taxon>
    </lineage>
</organism>
<dbReference type="Proteomes" id="UP000245368">
    <property type="component" value="Chromosome"/>
</dbReference>
<dbReference type="AlphaFoldDB" id="A0A2Z3JES8"/>
<sequence>MKLEYKGRTIEADQADVNLPSAWGGRDDGPQGWIKVDGVDVTDQVAVEGGDLNTHVERAKALIDSGTI</sequence>
<name>A0A2Z3JES8_9DEIO</name>
<gene>
    <name evidence="1" type="ORF">DKM44_10840</name>
</gene>
<dbReference type="EMBL" id="CP029494">
    <property type="protein sequence ID" value="AWN23663.1"/>
    <property type="molecule type" value="Genomic_DNA"/>
</dbReference>
<reference evidence="1 2" key="1">
    <citation type="submission" date="2018-05" db="EMBL/GenBank/DDBJ databases">
        <title>Complete Genome Sequence of Deinococcus sp. strain 17bor-2.</title>
        <authorList>
            <person name="Srinivasan S."/>
        </authorList>
    </citation>
    <scope>NUCLEOTIDE SEQUENCE [LARGE SCALE GENOMIC DNA]</scope>
    <source>
        <strain evidence="1 2">17bor-2</strain>
    </source>
</reference>
<evidence type="ECO:0000313" key="1">
    <source>
        <dbReference type="EMBL" id="AWN23663.1"/>
    </source>
</evidence>
<evidence type="ECO:0000313" key="2">
    <source>
        <dbReference type="Proteomes" id="UP000245368"/>
    </source>
</evidence>
<dbReference type="OrthoDB" id="71585at2"/>
<proteinExistence type="predicted"/>
<keyword evidence="2" id="KW-1185">Reference proteome</keyword>
<protein>
    <submittedName>
        <fullName evidence="1">Uncharacterized protein</fullName>
    </submittedName>
</protein>